<name>A0A1D8N9F6_YARLL</name>
<evidence type="ECO:0000313" key="10">
    <source>
        <dbReference type="Proteomes" id="UP000256601"/>
    </source>
</evidence>
<feature type="compositionally biased region" description="Low complexity" evidence="6">
    <location>
        <begin position="171"/>
        <end position="186"/>
    </location>
</feature>
<dbReference type="PANTHER" id="PTHR21964">
    <property type="entry name" value="BREAST CANCER METASTASIS-SUPPRESSOR 1"/>
    <property type="match status" value="1"/>
</dbReference>
<evidence type="ECO:0000256" key="1">
    <source>
        <dbReference type="ARBA" id="ARBA00004123"/>
    </source>
</evidence>
<comment type="subcellular location">
    <subcellularLocation>
        <location evidence="1">Nucleus</location>
    </subcellularLocation>
</comment>
<dbReference type="RefSeq" id="XP_501384.1">
    <property type="nucleotide sequence ID" value="XM_501384.1"/>
</dbReference>
<feature type="region of interest" description="Disordered" evidence="6">
    <location>
        <begin position="1"/>
        <end position="20"/>
    </location>
</feature>
<evidence type="ECO:0000313" key="7">
    <source>
        <dbReference type="EMBL" id="AOW02267.1"/>
    </source>
</evidence>
<evidence type="ECO:0000313" key="8">
    <source>
        <dbReference type="EMBL" id="RDW26940.1"/>
    </source>
</evidence>
<keyword evidence="2" id="KW-0678">Repressor</keyword>
<accession>A0A1D8N9F6</accession>
<evidence type="ECO:0000256" key="3">
    <source>
        <dbReference type="ARBA" id="ARBA00023015"/>
    </source>
</evidence>
<protein>
    <submittedName>
        <fullName evidence="7">Uncharacterized protein</fullName>
    </submittedName>
</protein>
<feature type="region of interest" description="Disordered" evidence="6">
    <location>
        <begin position="221"/>
        <end position="279"/>
    </location>
</feature>
<dbReference type="GO" id="GO:0010468">
    <property type="term" value="P:regulation of gene expression"/>
    <property type="evidence" value="ECO:0007669"/>
    <property type="project" value="UniProtKB-ARBA"/>
</dbReference>
<dbReference type="EMBL" id="CP017555">
    <property type="protein sequence ID" value="AOW02267.1"/>
    <property type="molecule type" value="Genomic_DNA"/>
</dbReference>
<feature type="compositionally biased region" description="Basic residues" evidence="6">
    <location>
        <begin position="1"/>
        <end position="10"/>
    </location>
</feature>
<keyword evidence="5" id="KW-0539">Nucleus</keyword>
<dbReference type="GeneID" id="2909059"/>
<dbReference type="InterPro" id="IPR013907">
    <property type="entry name" value="Sds3"/>
</dbReference>
<feature type="compositionally biased region" description="Basic and acidic residues" evidence="6">
    <location>
        <begin position="230"/>
        <end position="247"/>
    </location>
</feature>
<evidence type="ECO:0000256" key="4">
    <source>
        <dbReference type="ARBA" id="ARBA00023163"/>
    </source>
</evidence>
<dbReference type="KEGG" id="yli:2909059"/>
<dbReference type="Pfam" id="PF08598">
    <property type="entry name" value="Sds3"/>
    <property type="match status" value="1"/>
</dbReference>
<reference evidence="7 9" key="1">
    <citation type="journal article" date="2016" name="PLoS ONE">
        <title>Sequence Assembly of Yarrowia lipolytica Strain W29/CLIB89 Shows Transposable Element Diversity.</title>
        <authorList>
            <person name="Magnan C."/>
            <person name="Yu J."/>
            <person name="Chang I."/>
            <person name="Jahn E."/>
            <person name="Kanomata Y."/>
            <person name="Wu J."/>
            <person name="Zeller M."/>
            <person name="Oakes M."/>
            <person name="Baldi P."/>
            <person name="Sandmeyer S."/>
        </authorList>
    </citation>
    <scope>NUCLEOTIDE SEQUENCE [LARGE SCALE GENOMIC DNA]</scope>
    <source>
        <strain evidence="7">CLIB89</strain>
        <strain evidence="9">CLIB89(W29)</strain>
    </source>
</reference>
<evidence type="ECO:0000256" key="6">
    <source>
        <dbReference type="SAM" id="MobiDB-lite"/>
    </source>
</evidence>
<dbReference type="Proteomes" id="UP000256601">
    <property type="component" value="Unassembled WGS sequence"/>
</dbReference>
<dbReference type="OrthoDB" id="4091606at2759"/>
<feature type="compositionally biased region" description="Basic and acidic residues" evidence="6">
    <location>
        <begin position="191"/>
        <end position="208"/>
    </location>
</feature>
<evidence type="ECO:0000256" key="2">
    <source>
        <dbReference type="ARBA" id="ARBA00022491"/>
    </source>
</evidence>
<proteinExistence type="predicted"/>
<dbReference type="AlphaFoldDB" id="A0A1D8N9F6"/>
<evidence type="ECO:0000313" key="9">
    <source>
        <dbReference type="Proteomes" id="UP000182444"/>
    </source>
</evidence>
<keyword evidence="4" id="KW-0804">Transcription</keyword>
<reference evidence="8 10" key="2">
    <citation type="submission" date="2018-07" db="EMBL/GenBank/DDBJ databases">
        <title>Draft Genome Assemblies for Five Robust Yarrowia lipolytica Strains Exhibiting High Lipid Production and Pentose Sugar Utilization and Sugar Alcohol Secretion from Undetoxified Lignocellulosic Biomass Hydrolysates.</title>
        <authorList>
            <consortium name="DOE Joint Genome Institute"/>
            <person name="Walker C."/>
            <person name="Ryu S."/>
            <person name="Na H."/>
            <person name="Zane M."/>
            <person name="LaButti K."/>
            <person name="Lipzen A."/>
            <person name="Haridas S."/>
            <person name="Barry K."/>
            <person name="Grigoriev I.V."/>
            <person name="Quarterman J."/>
            <person name="Slininger P."/>
            <person name="Dien B."/>
            <person name="Trinh C.T."/>
        </authorList>
    </citation>
    <scope>NUCLEOTIDE SEQUENCE [LARGE SCALE GENOMIC DNA]</scope>
    <source>
        <strain evidence="8 10">YB392</strain>
    </source>
</reference>
<keyword evidence="3" id="KW-0805">Transcription regulation</keyword>
<gene>
    <name evidence="8" type="ORF">B0I71DRAFT_130096</name>
    <name evidence="7" type="ORF">YALI1_C04117g</name>
</gene>
<feature type="region of interest" description="Disordered" evidence="6">
    <location>
        <begin position="149"/>
        <end position="208"/>
    </location>
</feature>
<dbReference type="EMBL" id="KZ858971">
    <property type="protein sequence ID" value="RDW26940.1"/>
    <property type="molecule type" value="Genomic_DNA"/>
</dbReference>
<dbReference type="GO" id="GO:0005654">
    <property type="term" value="C:nucleoplasm"/>
    <property type="evidence" value="ECO:0007669"/>
    <property type="project" value="UniProtKB-ARBA"/>
</dbReference>
<organism evidence="7 9">
    <name type="scientific">Yarrowia lipolytica</name>
    <name type="common">Candida lipolytica</name>
    <dbReference type="NCBI Taxonomy" id="4952"/>
    <lineage>
        <taxon>Eukaryota</taxon>
        <taxon>Fungi</taxon>
        <taxon>Dikarya</taxon>
        <taxon>Ascomycota</taxon>
        <taxon>Saccharomycotina</taxon>
        <taxon>Dipodascomycetes</taxon>
        <taxon>Dipodascales</taxon>
        <taxon>Dipodascales incertae sedis</taxon>
        <taxon>Yarrowia</taxon>
    </lineage>
</organism>
<sequence length="279" mass="31328">MAKKTTRRSRQMTDYQSLTTRRFHSNRGQHLIKYIESIQGKIAAVEEETDVDLLEELEDLAETRDINLVSLKFNQEYRISRVQADESRDLESLRVNHEIKTKSLQSRFLNHLEIQNKKLSSEIRELTDISNDRASLGFLKGFSHVMVKQEDGEGGSRDGSTPHSGEESGEESGSTGRRSGRVRGAGLLARVSRETRETPNSHRDSDSDRFDMLGIVWTDSDKAALSGSERTGRRGRGEDSDHVDGHVGRGHKGKESAVAGLTQVKPAEAMADLQEMRRH</sequence>
<dbReference type="VEuPathDB" id="FungiDB:YALI0_C03047g"/>
<evidence type="ECO:0000256" key="5">
    <source>
        <dbReference type="ARBA" id="ARBA00023242"/>
    </source>
</evidence>
<dbReference type="VEuPathDB" id="FungiDB:YALI1_C04117g"/>
<dbReference type="Proteomes" id="UP000182444">
    <property type="component" value="Chromosome 1C"/>
</dbReference>